<dbReference type="InterPro" id="IPR001126">
    <property type="entry name" value="UmuC"/>
</dbReference>
<dbReference type="GO" id="GO:0003684">
    <property type="term" value="F:damaged DNA binding"/>
    <property type="evidence" value="ECO:0007669"/>
    <property type="project" value="InterPro"/>
</dbReference>
<dbReference type="FunFam" id="3.40.1170.60:FF:000001">
    <property type="entry name" value="DNA polymerase IV"/>
    <property type="match status" value="1"/>
</dbReference>
<keyword evidence="10 15" id="KW-0460">Magnesium</keyword>
<evidence type="ECO:0000256" key="13">
    <source>
        <dbReference type="ARBA" id="ARBA00023204"/>
    </source>
</evidence>
<keyword evidence="3 15" id="KW-0515">Mutator protein</keyword>
<dbReference type="Gene3D" id="3.30.70.270">
    <property type="match status" value="1"/>
</dbReference>
<dbReference type="InterPro" id="IPR017961">
    <property type="entry name" value="DNA_pol_Y-fam_little_finger"/>
</dbReference>
<dbReference type="PROSITE" id="PS50173">
    <property type="entry name" value="UMUC"/>
    <property type="match status" value="1"/>
</dbReference>
<dbReference type="AlphaFoldDB" id="A0A6L5YCN4"/>
<dbReference type="PANTHER" id="PTHR11076:SF33">
    <property type="entry name" value="DNA POLYMERASE KAPPA"/>
    <property type="match status" value="1"/>
</dbReference>
<keyword evidence="4 15" id="KW-0963">Cytoplasm</keyword>
<dbReference type="EMBL" id="VUNH01000008">
    <property type="protein sequence ID" value="MST55949.1"/>
    <property type="molecule type" value="Genomic_DNA"/>
</dbReference>
<dbReference type="GO" id="GO:0000287">
    <property type="term" value="F:magnesium ion binding"/>
    <property type="evidence" value="ECO:0007669"/>
    <property type="project" value="UniProtKB-UniRule"/>
</dbReference>
<reference evidence="17 18" key="1">
    <citation type="submission" date="2019-08" db="EMBL/GenBank/DDBJ databases">
        <title>In-depth cultivation of the pig gut microbiome towards novel bacterial diversity and tailored functional studies.</title>
        <authorList>
            <person name="Wylensek D."/>
            <person name="Hitch T.C.A."/>
            <person name="Clavel T."/>
        </authorList>
    </citation>
    <scope>NUCLEOTIDE SEQUENCE [LARGE SCALE GENOMIC DNA]</scope>
    <source>
        <strain evidence="17 18">SM-530-WT-4B</strain>
    </source>
</reference>
<accession>A0A6L5YCN4</accession>
<evidence type="ECO:0000313" key="18">
    <source>
        <dbReference type="Proteomes" id="UP000473699"/>
    </source>
</evidence>
<evidence type="ECO:0000256" key="6">
    <source>
        <dbReference type="ARBA" id="ARBA00022695"/>
    </source>
</evidence>
<dbReference type="HAMAP" id="MF_01113">
    <property type="entry name" value="DNApol_IV"/>
    <property type="match status" value="1"/>
</dbReference>
<sequence>MQRTVIHVDMDAFYAAVEIRDNPALKGRPLIIGALPDERGVVATCSYEARKFGVRSAMNIKEAYRRCPRGIFMHPNREKYRRASARLHAIWSAYADATEYVALDEGYLDVSRSARRFGGARRVARLIKERTRIETGLTCSVGVGYSKTSAKLASEEKKPDGYFEILTPRDFIGLIVDRDITVLYGVGARTAEKLYHAGIYTVRDVQNNRDRLPALLGGKTGRHLAELSFGVDDRPVTPSDAADAKSVSREVTFQKDTSHFGYLRDVLLLLSLDLGGKLRALGLNGRTVTLKATYWNMKTVTRSRSGESVDQPYEIYQTGCALLAGIEKNPVRLIGVGLQNLSESSVRQLTFATLGGERERLNAERLRARLLDLQRRYRVDLRPALRDRTGELLYQLIDLMQTRALPTTPNGA</sequence>
<evidence type="ECO:0000256" key="9">
    <source>
        <dbReference type="ARBA" id="ARBA00022763"/>
    </source>
</evidence>
<proteinExistence type="inferred from homology"/>
<evidence type="ECO:0000256" key="8">
    <source>
        <dbReference type="ARBA" id="ARBA00022723"/>
    </source>
</evidence>
<keyword evidence="7 15" id="KW-0235">DNA replication</keyword>
<evidence type="ECO:0000256" key="5">
    <source>
        <dbReference type="ARBA" id="ARBA00022679"/>
    </source>
</evidence>
<keyword evidence="9 15" id="KW-0227">DNA damage</keyword>
<name>A0A6L5YCN4_9BACT</name>
<comment type="function">
    <text evidence="15">Poorly processive, error-prone DNA polymerase involved in untargeted mutagenesis. Copies undamaged DNA at stalled replication forks, which arise in vivo from mismatched or misaligned primer ends. These misaligned primers can be extended by PolIV. Exhibits no 3'-5' exonuclease (proofreading) activity. May be involved in translesional synthesis, in conjunction with the beta clamp from PolIII.</text>
</comment>
<evidence type="ECO:0000256" key="2">
    <source>
        <dbReference type="ARBA" id="ARBA00010945"/>
    </source>
</evidence>
<feature type="site" description="Substrate discrimination" evidence="15">
    <location>
        <position position="14"/>
    </location>
</feature>
<evidence type="ECO:0000256" key="10">
    <source>
        <dbReference type="ARBA" id="ARBA00022842"/>
    </source>
</evidence>
<dbReference type="InterPro" id="IPR043128">
    <property type="entry name" value="Rev_trsase/Diguanyl_cyclase"/>
</dbReference>
<dbReference type="Proteomes" id="UP000473699">
    <property type="component" value="Unassembled WGS sequence"/>
</dbReference>
<dbReference type="Pfam" id="PF11799">
    <property type="entry name" value="IMS_C"/>
    <property type="match status" value="1"/>
</dbReference>
<dbReference type="SUPFAM" id="SSF56672">
    <property type="entry name" value="DNA/RNA polymerases"/>
    <property type="match status" value="1"/>
</dbReference>
<feature type="binding site" evidence="15">
    <location>
        <position position="104"/>
    </location>
    <ligand>
        <name>Mg(2+)</name>
        <dbReference type="ChEBI" id="CHEBI:18420"/>
    </ligand>
</feature>
<dbReference type="Gene3D" id="3.30.1490.100">
    <property type="entry name" value="DNA polymerase, Y-family, little finger domain"/>
    <property type="match status" value="1"/>
</dbReference>
<dbReference type="Gene3D" id="3.40.1170.60">
    <property type="match status" value="1"/>
</dbReference>
<keyword evidence="11 15" id="KW-0239">DNA-directed DNA polymerase</keyword>
<keyword evidence="18" id="KW-1185">Reference proteome</keyword>
<comment type="cofactor">
    <cofactor evidence="15">
        <name>Mg(2+)</name>
        <dbReference type="ChEBI" id="CHEBI:18420"/>
    </cofactor>
    <text evidence="15">Binds 2 magnesium ions per subunit.</text>
</comment>
<dbReference type="GO" id="GO:0009432">
    <property type="term" value="P:SOS response"/>
    <property type="evidence" value="ECO:0007669"/>
    <property type="project" value="TreeGrafter"/>
</dbReference>
<dbReference type="InterPro" id="IPR022880">
    <property type="entry name" value="DNApol_IV"/>
</dbReference>
<evidence type="ECO:0000256" key="12">
    <source>
        <dbReference type="ARBA" id="ARBA00023125"/>
    </source>
</evidence>
<comment type="similarity">
    <text evidence="2 15">Belongs to the DNA polymerase type-Y family.</text>
</comment>
<dbReference type="NCBIfam" id="NF002677">
    <property type="entry name" value="PRK02406.1"/>
    <property type="match status" value="1"/>
</dbReference>
<dbReference type="InterPro" id="IPR036775">
    <property type="entry name" value="DNA_pol_Y-fam_lit_finger_sf"/>
</dbReference>
<evidence type="ECO:0000256" key="4">
    <source>
        <dbReference type="ARBA" id="ARBA00022490"/>
    </source>
</evidence>
<keyword evidence="5 15" id="KW-0808">Transferase</keyword>
<comment type="caution">
    <text evidence="17">The sequence shown here is derived from an EMBL/GenBank/DDBJ whole genome shotgun (WGS) entry which is preliminary data.</text>
</comment>
<comment type="catalytic activity">
    <reaction evidence="14 15">
        <text>DNA(n) + a 2'-deoxyribonucleoside 5'-triphosphate = DNA(n+1) + diphosphate</text>
        <dbReference type="Rhea" id="RHEA:22508"/>
        <dbReference type="Rhea" id="RHEA-COMP:17339"/>
        <dbReference type="Rhea" id="RHEA-COMP:17340"/>
        <dbReference type="ChEBI" id="CHEBI:33019"/>
        <dbReference type="ChEBI" id="CHEBI:61560"/>
        <dbReference type="ChEBI" id="CHEBI:173112"/>
        <dbReference type="EC" id="2.7.7.7"/>
    </reaction>
</comment>
<evidence type="ECO:0000256" key="1">
    <source>
        <dbReference type="ARBA" id="ARBA00004496"/>
    </source>
</evidence>
<feature type="binding site" evidence="15">
    <location>
        <position position="9"/>
    </location>
    <ligand>
        <name>Mg(2+)</name>
        <dbReference type="ChEBI" id="CHEBI:18420"/>
    </ligand>
</feature>
<evidence type="ECO:0000313" key="17">
    <source>
        <dbReference type="EMBL" id="MST55949.1"/>
    </source>
</evidence>
<evidence type="ECO:0000256" key="15">
    <source>
        <dbReference type="HAMAP-Rule" id="MF_01113"/>
    </source>
</evidence>
<comment type="subcellular location">
    <subcellularLocation>
        <location evidence="1 15">Cytoplasm</location>
    </subcellularLocation>
</comment>
<feature type="active site" evidence="15">
    <location>
        <position position="105"/>
    </location>
</feature>
<keyword evidence="6 15" id="KW-0548">Nucleotidyltransferase</keyword>
<evidence type="ECO:0000256" key="11">
    <source>
        <dbReference type="ARBA" id="ARBA00022932"/>
    </source>
</evidence>
<dbReference type="Pfam" id="PF00817">
    <property type="entry name" value="IMS"/>
    <property type="match status" value="1"/>
</dbReference>
<gene>
    <name evidence="15 17" type="primary">dinB</name>
    <name evidence="17" type="ORF">FYJ74_07895</name>
</gene>
<dbReference type="EC" id="2.7.7.7" evidence="15"/>
<evidence type="ECO:0000256" key="7">
    <source>
        <dbReference type="ARBA" id="ARBA00022705"/>
    </source>
</evidence>
<keyword evidence="8 15" id="KW-0479">Metal-binding</keyword>
<evidence type="ECO:0000256" key="14">
    <source>
        <dbReference type="ARBA" id="ARBA00049244"/>
    </source>
</evidence>
<dbReference type="GO" id="GO:0042276">
    <property type="term" value="P:error-prone translesion synthesis"/>
    <property type="evidence" value="ECO:0007669"/>
    <property type="project" value="TreeGrafter"/>
</dbReference>
<comment type="subunit">
    <text evidence="15">Monomer.</text>
</comment>
<dbReference type="GO" id="GO:0006261">
    <property type="term" value="P:DNA-templated DNA replication"/>
    <property type="evidence" value="ECO:0007669"/>
    <property type="project" value="UniProtKB-UniRule"/>
</dbReference>
<keyword evidence="13 15" id="KW-0234">DNA repair</keyword>
<dbReference type="GO" id="GO:0003887">
    <property type="term" value="F:DNA-directed DNA polymerase activity"/>
    <property type="evidence" value="ECO:0007669"/>
    <property type="project" value="UniProtKB-UniRule"/>
</dbReference>
<dbReference type="GO" id="GO:0005829">
    <property type="term" value="C:cytosol"/>
    <property type="evidence" value="ECO:0007669"/>
    <property type="project" value="TreeGrafter"/>
</dbReference>
<organism evidence="17 18">
    <name type="scientific">Pyramidobacter porci</name>
    <dbReference type="NCBI Taxonomy" id="2605789"/>
    <lineage>
        <taxon>Bacteria</taxon>
        <taxon>Thermotogati</taxon>
        <taxon>Synergistota</taxon>
        <taxon>Synergistia</taxon>
        <taxon>Synergistales</taxon>
        <taxon>Dethiosulfovibrionaceae</taxon>
        <taxon>Pyramidobacter</taxon>
    </lineage>
</organism>
<dbReference type="PANTHER" id="PTHR11076">
    <property type="entry name" value="DNA REPAIR POLYMERASE UMUC / TRANSFERASE FAMILY MEMBER"/>
    <property type="match status" value="1"/>
</dbReference>
<dbReference type="GO" id="GO:0006281">
    <property type="term" value="P:DNA repair"/>
    <property type="evidence" value="ECO:0007669"/>
    <property type="project" value="UniProtKB-UniRule"/>
</dbReference>
<dbReference type="InterPro" id="IPR050116">
    <property type="entry name" value="DNA_polymerase-Y"/>
</dbReference>
<evidence type="ECO:0000256" key="3">
    <source>
        <dbReference type="ARBA" id="ARBA00022457"/>
    </source>
</evidence>
<dbReference type="CDD" id="cd03586">
    <property type="entry name" value="PolY_Pol_IV_kappa"/>
    <property type="match status" value="1"/>
</dbReference>
<protein>
    <recommendedName>
        <fullName evidence="15">DNA polymerase IV</fullName>
        <shortName evidence="15">Pol IV</shortName>
        <ecNumber evidence="15">2.7.7.7</ecNumber>
    </recommendedName>
</protein>
<dbReference type="Gene3D" id="1.10.150.20">
    <property type="entry name" value="5' to 3' exonuclease, C-terminal subdomain"/>
    <property type="match status" value="1"/>
</dbReference>
<feature type="domain" description="UmuC" evidence="16">
    <location>
        <begin position="5"/>
        <end position="187"/>
    </location>
</feature>
<dbReference type="SUPFAM" id="SSF100879">
    <property type="entry name" value="Lesion bypass DNA polymerase (Y-family), little finger domain"/>
    <property type="match status" value="1"/>
</dbReference>
<keyword evidence="12 15" id="KW-0238">DNA-binding</keyword>
<evidence type="ECO:0000259" key="16">
    <source>
        <dbReference type="PROSITE" id="PS50173"/>
    </source>
</evidence>
<dbReference type="InterPro" id="IPR043502">
    <property type="entry name" value="DNA/RNA_pol_sf"/>
</dbReference>